<keyword evidence="3" id="KW-1185">Reference proteome</keyword>
<dbReference type="AlphaFoldDB" id="A0A5P8WDA8"/>
<dbReference type="Pfam" id="PF13401">
    <property type="entry name" value="AAA_22"/>
    <property type="match status" value="1"/>
</dbReference>
<dbReference type="InterPro" id="IPR027417">
    <property type="entry name" value="P-loop_NTPase"/>
</dbReference>
<dbReference type="KEGG" id="nsh:GXM_08118"/>
<sequence length="329" mass="37451">MLSDVMTYFHLKRTLDHVGYFETEDQTNLFKELKLQVRQGRLIAIRGVVGCGKSTTLQRLQLELANEKDIITSRSLAVDKDKVNLGVLMAALFWDLSTEKDAKPPTQPEQRERKLLAFIQKCRKSVVLFVDEAHDLHNSTLVKIKRLIELVRQNGCTLSVILIGHPKLKNDLRRPSLQEIGARTNVFSLEGIRGHQVEYIKWLLSECIHDNCLPSDLITDEAIAFLAERLTTPLQIEHYLQRVFEDAYQAATKPVTTDMIEAVLAVGLNDLEPRLVRHGYTKAVLAELLNIRLSEVNSFLHAQLPPGRTEDLRDQMLKIGIPLYASERN</sequence>
<dbReference type="InterPro" id="IPR003593">
    <property type="entry name" value="AAA+_ATPase"/>
</dbReference>
<dbReference type="InterPro" id="IPR049945">
    <property type="entry name" value="AAA_22"/>
</dbReference>
<evidence type="ECO:0000259" key="1">
    <source>
        <dbReference type="SMART" id="SM00382"/>
    </source>
</evidence>
<protein>
    <submittedName>
        <fullName evidence="2">AAA family ATPase</fullName>
    </submittedName>
</protein>
<feature type="domain" description="AAA+ ATPase" evidence="1">
    <location>
        <begin position="39"/>
        <end position="186"/>
    </location>
</feature>
<reference evidence="2 3" key="1">
    <citation type="submission" date="2019-10" db="EMBL/GenBank/DDBJ databases">
        <title>Genomic and transcriptomic insights into the perfect genentic adaptation of a filamentous nitrogen-fixing cyanobacterium to rice fields.</title>
        <authorList>
            <person name="Chen Z."/>
        </authorList>
    </citation>
    <scope>NUCLEOTIDE SEQUENCE [LARGE SCALE GENOMIC DNA]</scope>
    <source>
        <strain evidence="2">CCNUC1</strain>
    </source>
</reference>
<dbReference type="SUPFAM" id="SSF52540">
    <property type="entry name" value="P-loop containing nucleoside triphosphate hydrolases"/>
    <property type="match status" value="1"/>
</dbReference>
<dbReference type="PANTHER" id="PTHR35894:SF1">
    <property type="entry name" value="PHOSPHORIBULOKINASE _ URIDINE KINASE FAMILY"/>
    <property type="match status" value="1"/>
</dbReference>
<dbReference type="PANTHER" id="PTHR35894">
    <property type="entry name" value="GENERAL SECRETION PATHWAY PROTEIN A-RELATED"/>
    <property type="match status" value="1"/>
</dbReference>
<dbReference type="Gene3D" id="3.40.50.300">
    <property type="entry name" value="P-loop containing nucleotide triphosphate hydrolases"/>
    <property type="match status" value="1"/>
</dbReference>
<dbReference type="Proteomes" id="UP000326678">
    <property type="component" value="Chromosome Gxm2"/>
</dbReference>
<dbReference type="GO" id="GO:0016887">
    <property type="term" value="F:ATP hydrolysis activity"/>
    <property type="evidence" value="ECO:0007669"/>
    <property type="project" value="InterPro"/>
</dbReference>
<name>A0A5P8WDA8_9NOSO</name>
<dbReference type="InterPro" id="IPR052026">
    <property type="entry name" value="ExeA_AAA_ATPase_DNA-bind"/>
</dbReference>
<dbReference type="SMART" id="SM00382">
    <property type="entry name" value="AAA"/>
    <property type="match status" value="1"/>
</dbReference>
<evidence type="ECO:0000313" key="3">
    <source>
        <dbReference type="Proteomes" id="UP000326678"/>
    </source>
</evidence>
<accession>A0A5P8WDA8</accession>
<organism evidence="2 3">
    <name type="scientific">Nostoc sphaeroides CCNUC1</name>
    <dbReference type="NCBI Taxonomy" id="2653204"/>
    <lineage>
        <taxon>Bacteria</taxon>
        <taxon>Bacillati</taxon>
        <taxon>Cyanobacteriota</taxon>
        <taxon>Cyanophyceae</taxon>
        <taxon>Nostocales</taxon>
        <taxon>Nostocaceae</taxon>
        <taxon>Nostoc</taxon>
    </lineage>
</organism>
<gene>
    <name evidence="2" type="ORF">GXM_08118</name>
</gene>
<evidence type="ECO:0000313" key="2">
    <source>
        <dbReference type="EMBL" id="QFS50624.1"/>
    </source>
</evidence>
<proteinExistence type="predicted"/>
<dbReference type="EMBL" id="CP045227">
    <property type="protein sequence ID" value="QFS50624.1"/>
    <property type="molecule type" value="Genomic_DNA"/>
</dbReference>